<sequence>MRYTTNPTLDLETHRPSFDRIISHLFTLHKTWPMTDQIQRLIEEDIRALFTELVEWLHELGWFLTSGDANLGIIACCLDACSDALQAAESAVPEPTFNRLCKRPLTVKSFGQPGVIVYNATADLDDHMVWFWRELLVRALVVSRRYCDKDSDPRNTIQNIINYICKHDRSSLVFDSIHDIRTDGWHGWGGQTWTAHWTETMKTKVKCSLQLLNRAAGDHIEKLVFVERP</sequence>
<name>A0AA39N9V3_ARMTA</name>
<keyword evidence="2" id="KW-1185">Reference proteome</keyword>
<dbReference type="GeneID" id="85364230"/>
<dbReference type="Proteomes" id="UP001175211">
    <property type="component" value="Unassembled WGS sequence"/>
</dbReference>
<evidence type="ECO:0000313" key="1">
    <source>
        <dbReference type="EMBL" id="KAK0461716.1"/>
    </source>
</evidence>
<organism evidence="1 2">
    <name type="scientific">Armillaria tabescens</name>
    <name type="common">Ringless honey mushroom</name>
    <name type="synonym">Agaricus tabescens</name>
    <dbReference type="NCBI Taxonomy" id="1929756"/>
    <lineage>
        <taxon>Eukaryota</taxon>
        <taxon>Fungi</taxon>
        <taxon>Dikarya</taxon>
        <taxon>Basidiomycota</taxon>
        <taxon>Agaricomycotina</taxon>
        <taxon>Agaricomycetes</taxon>
        <taxon>Agaricomycetidae</taxon>
        <taxon>Agaricales</taxon>
        <taxon>Marasmiineae</taxon>
        <taxon>Physalacriaceae</taxon>
        <taxon>Desarmillaria</taxon>
    </lineage>
</organism>
<proteinExistence type="predicted"/>
<evidence type="ECO:0000313" key="2">
    <source>
        <dbReference type="Proteomes" id="UP001175211"/>
    </source>
</evidence>
<reference evidence="1" key="1">
    <citation type="submission" date="2023-06" db="EMBL/GenBank/DDBJ databases">
        <authorList>
            <consortium name="Lawrence Berkeley National Laboratory"/>
            <person name="Ahrendt S."/>
            <person name="Sahu N."/>
            <person name="Indic B."/>
            <person name="Wong-Bajracharya J."/>
            <person name="Merenyi Z."/>
            <person name="Ke H.-M."/>
            <person name="Monk M."/>
            <person name="Kocsube S."/>
            <person name="Drula E."/>
            <person name="Lipzen A."/>
            <person name="Balint B."/>
            <person name="Henrissat B."/>
            <person name="Andreopoulos B."/>
            <person name="Martin F.M."/>
            <person name="Harder C.B."/>
            <person name="Rigling D."/>
            <person name="Ford K.L."/>
            <person name="Foster G.D."/>
            <person name="Pangilinan J."/>
            <person name="Papanicolaou A."/>
            <person name="Barry K."/>
            <person name="LaButti K."/>
            <person name="Viragh M."/>
            <person name="Koriabine M."/>
            <person name="Yan M."/>
            <person name="Riley R."/>
            <person name="Champramary S."/>
            <person name="Plett K.L."/>
            <person name="Tsai I.J."/>
            <person name="Slot J."/>
            <person name="Sipos G."/>
            <person name="Plett J."/>
            <person name="Nagy L.G."/>
            <person name="Grigoriev I.V."/>
        </authorList>
    </citation>
    <scope>NUCLEOTIDE SEQUENCE</scope>
    <source>
        <strain evidence="1">CCBAS 213</strain>
    </source>
</reference>
<gene>
    <name evidence="1" type="ORF">EV420DRAFT_1761934</name>
</gene>
<dbReference type="RefSeq" id="XP_060333454.1">
    <property type="nucleotide sequence ID" value="XM_060480682.1"/>
</dbReference>
<comment type="caution">
    <text evidence="1">The sequence shown here is derived from an EMBL/GenBank/DDBJ whole genome shotgun (WGS) entry which is preliminary data.</text>
</comment>
<protein>
    <submittedName>
        <fullName evidence="1">Uncharacterized protein</fullName>
    </submittedName>
</protein>
<dbReference type="AlphaFoldDB" id="A0AA39N9V3"/>
<dbReference type="EMBL" id="JAUEPS010000010">
    <property type="protein sequence ID" value="KAK0461716.1"/>
    <property type="molecule type" value="Genomic_DNA"/>
</dbReference>
<accession>A0AA39N9V3</accession>